<dbReference type="Proteomes" id="UP000193685">
    <property type="component" value="Unassembled WGS sequence"/>
</dbReference>
<keyword evidence="2" id="KW-0521">NADP</keyword>
<keyword evidence="4" id="KW-0560">Oxidoreductase</keyword>
<evidence type="ECO:0000256" key="2">
    <source>
        <dbReference type="ARBA" id="ARBA00022857"/>
    </source>
</evidence>
<evidence type="ECO:0000313" key="8">
    <source>
        <dbReference type="Proteomes" id="UP000193685"/>
    </source>
</evidence>
<gene>
    <name evidence="7" type="ORF">BCR37DRAFT_337826</name>
</gene>
<feature type="non-terminal residue" evidence="7">
    <location>
        <position position="312"/>
    </location>
</feature>
<evidence type="ECO:0000256" key="3">
    <source>
        <dbReference type="ARBA" id="ARBA00022955"/>
    </source>
</evidence>
<comment type="caution">
    <text evidence="7">The sequence shown here is derived from an EMBL/GenBank/DDBJ whole genome shotgun (WGS) entry which is preliminary data.</text>
</comment>
<dbReference type="GO" id="GO:0005789">
    <property type="term" value="C:endoplasmic reticulum membrane"/>
    <property type="evidence" value="ECO:0007669"/>
    <property type="project" value="TreeGrafter"/>
</dbReference>
<keyword evidence="3" id="KW-0752">Steroid biosynthesis</keyword>
<dbReference type="GO" id="GO:0006694">
    <property type="term" value="P:steroid biosynthetic process"/>
    <property type="evidence" value="ECO:0007669"/>
    <property type="project" value="UniProtKB-KW"/>
</dbReference>
<dbReference type="GO" id="GO:0000253">
    <property type="term" value="F:3-beta-hydroxysteroid 3-dehydrogenase (NADP+) activity"/>
    <property type="evidence" value="ECO:0007669"/>
    <property type="project" value="TreeGrafter"/>
</dbReference>
<dbReference type="InterPro" id="IPR036291">
    <property type="entry name" value="NAD(P)-bd_dom_sf"/>
</dbReference>
<dbReference type="RefSeq" id="XP_040727739.1">
    <property type="nucleotide sequence ID" value="XM_040867281.1"/>
</dbReference>
<reference evidence="7 8" key="1">
    <citation type="submission" date="2016-07" db="EMBL/GenBank/DDBJ databases">
        <title>Pervasive Adenine N6-methylation of Active Genes in Fungi.</title>
        <authorList>
            <consortium name="DOE Joint Genome Institute"/>
            <person name="Mondo S.J."/>
            <person name="Dannebaum R.O."/>
            <person name="Kuo R.C."/>
            <person name="Labutti K."/>
            <person name="Haridas S."/>
            <person name="Kuo A."/>
            <person name="Salamov A."/>
            <person name="Ahrendt S.R."/>
            <person name="Lipzen A."/>
            <person name="Sullivan W."/>
            <person name="Andreopoulos W.B."/>
            <person name="Clum A."/>
            <person name="Lindquist E."/>
            <person name="Daum C."/>
            <person name="Ramamoorthy G.K."/>
            <person name="Gryganskyi A."/>
            <person name="Culley D."/>
            <person name="Magnuson J.K."/>
            <person name="James T.Y."/>
            <person name="O'Malley M.A."/>
            <person name="Stajich J.E."/>
            <person name="Spatafora J.W."/>
            <person name="Visel A."/>
            <person name="Grigoriev I.V."/>
        </authorList>
    </citation>
    <scope>NUCLEOTIDE SEQUENCE [LARGE SCALE GENOMIC DNA]</scope>
    <source>
        <strain evidence="7 8">12-1054</strain>
    </source>
</reference>
<keyword evidence="5" id="KW-0443">Lipid metabolism</keyword>
<dbReference type="STRING" id="56484.A0A1Y2FSB3"/>
<keyword evidence="8" id="KW-1185">Reference proteome</keyword>
<dbReference type="AlphaFoldDB" id="A0A1Y2FSB3"/>
<keyword evidence="1" id="KW-0444">Lipid biosynthesis</keyword>
<feature type="non-terminal residue" evidence="7">
    <location>
        <position position="1"/>
    </location>
</feature>
<dbReference type="GO" id="GO:0005741">
    <property type="term" value="C:mitochondrial outer membrane"/>
    <property type="evidence" value="ECO:0007669"/>
    <property type="project" value="TreeGrafter"/>
</dbReference>
<dbReference type="EMBL" id="MCFI01000002">
    <property type="protein sequence ID" value="ORY86883.1"/>
    <property type="molecule type" value="Genomic_DNA"/>
</dbReference>
<dbReference type="OrthoDB" id="9989144at2759"/>
<dbReference type="PANTHER" id="PTHR43647">
    <property type="entry name" value="DEHYDROGENASE"/>
    <property type="match status" value="1"/>
</dbReference>
<evidence type="ECO:0000256" key="6">
    <source>
        <dbReference type="ARBA" id="ARBA00023593"/>
    </source>
</evidence>
<evidence type="ECO:0000256" key="5">
    <source>
        <dbReference type="ARBA" id="ARBA00023098"/>
    </source>
</evidence>
<dbReference type="GeneID" id="63783880"/>
<accession>A0A1Y2FSB3</accession>
<dbReference type="OMA" id="WHNIDGY"/>
<organism evidence="7 8">
    <name type="scientific">Protomyces lactucae-debilis</name>
    <dbReference type="NCBI Taxonomy" id="2754530"/>
    <lineage>
        <taxon>Eukaryota</taxon>
        <taxon>Fungi</taxon>
        <taxon>Dikarya</taxon>
        <taxon>Ascomycota</taxon>
        <taxon>Taphrinomycotina</taxon>
        <taxon>Taphrinomycetes</taxon>
        <taxon>Taphrinales</taxon>
        <taxon>Protomycetaceae</taxon>
        <taxon>Protomyces</taxon>
    </lineage>
</organism>
<dbReference type="Gene3D" id="3.40.50.720">
    <property type="entry name" value="NAD(P)-binding Rossmann-like Domain"/>
    <property type="match status" value="1"/>
</dbReference>
<comment type="similarity">
    <text evidence="6">Belongs to the short-chain dehydrogenases/reductases (SDR) family. ERG27 subfamily.</text>
</comment>
<protein>
    <recommendedName>
        <fullName evidence="9">3-keto-steroid reductase</fullName>
    </recommendedName>
</protein>
<dbReference type="SUPFAM" id="SSF51735">
    <property type="entry name" value="NAD(P)-binding Rossmann-fold domains"/>
    <property type="match status" value="1"/>
</dbReference>
<evidence type="ECO:0000313" key="7">
    <source>
        <dbReference type="EMBL" id="ORY86883.1"/>
    </source>
</evidence>
<evidence type="ECO:0008006" key="9">
    <source>
        <dbReference type="Google" id="ProtNLM"/>
    </source>
</evidence>
<evidence type="ECO:0000256" key="1">
    <source>
        <dbReference type="ARBA" id="ARBA00022516"/>
    </source>
</evidence>
<dbReference type="InterPro" id="IPR051593">
    <property type="entry name" value="Ergosterol_Biosynth_ERG27"/>
</dbReference>
<evidence type="ECO:0000256" key="4">
    <source>
        <dbReference type="ARBA" id="ARBA00023002"/>
    </source>
</evidence>
<name>A0A1Y2FSB3_PROLT</name>
<proteinExistence type="inferred from homology"/>
<sequence length="312" mass="34154">LLTGANSGVGFGCVQRILDHCRPALLCKDLKLILILTVRSKAKADSIIDRLTKEIEQFGEQLHIQFEMLDLVSISSTEALCKRLQKQHIDSCIFNAGMSDLERFDLGMFAKQLLTAPIAALSTPNYNIQRIGGKTADGYGVAFQANLLSHYYLSKRLAGSIDSIVWMSSLEATAKAFDPEDLQALTHAHAYESSKRLMDVLYTTVLKQKGHFLVHPGFCATNIVSTVLPTYLPLGLVQAAWQGCFYALMYLGSQWHVASAYNGAYAASTLATSFLLEVDASRYVGKKMGSAGDRLGQLRLAPTHMDPITAAE</sequence>
<dbReference type="PANTHER" id="PTHR43647:SF1">
    <property type="entry name" value="3-KETO-STEROID REDUCTASE ERG27"/>
    <property type="match status" value="1"/>
</dbReference>
<dbReference type="GO" id="GO:0005811">
    <property type="term" value="C:lipid droplet"/>
    <property type="evidence" value="ECO:0007669"/>
    <property type="project" value="TreeGrafter"/>
</dbReference>